<sequence length="454" mass="45937">MRRALLPAAAFAAMLCLPGAAHAKWDPVTTPGASNTDEVSLLRTPDNRLHVAWRRQPDATSYELNHTVIAPDGAVGAAQVIASGWAGIGSPALMRTAAGQLELVAAAQHSIDAGDPIQNVAHFTSFDGGGSWVLTPSDVATGAGFADPMSALAGTDGATPFFAWATSSGLFVHRGTDAAVPAANLQGASCCAYEPTLAVDASAGRLGVAWYSNATGQNGVWAQAVDPATGAPAGPAARMPGTAASVPPDQRIAFTGRGAQPGLFAAYSGGGPAASKVLVWTVGGGTATLARSASAVREPALTVTPEGRLWVTWAAGKHVYARRSNLTATKWGATTQVAVRAGTGTVYKLAADAQSQVLDVLAGFEPTGANGVQTWHDQLRPGLTLEVSAGPIHNHFRTVKLRVTDAGDPVAGAHVTVGGQHATTGTSGRATITVPAGHSLAATATKAGYVRATS</sequence>
<dbReference type="Proteomes" id="UP001149140">
    <property type="component" value="Unassembled WGS sequence"/>
</dbReference>
<keyword evidence="1" id="KW-0732">Signal</keyword>
<proteinExistence type="predicted"/>
<dbReference type="EMBL" id="JAPDOD010000001">
    <property type="protein sequence ID" value="MDA0159079.1"/>
    <property type="molecule type" value="Genomic_DNA"/>
</dbReference>
<feature type="chain" id="PRO_5040752362" evidence="1">
    <location>
        <begin position="24"/>
        <end position="454"/>
    </location>
</feature>
<evidence type="ECO:0000313" key="2">
    <source>
        <dbReference type="EMBL" id="MDA0159079.1"/>
    </source>
</evidence>
<feature type="signal peptide" evidence="1">
    <location>
        <begin position="1"/>
        <end position="23"/>
    </location>
</feature>
<name>A0A9X3MMC4_9ACTN</name>
<dbReference type="Gene3D" id="2.60.40.1120">
    <property type="entry name" value="Carboxypeptidase-like, regulatory domain"/>
    <property type="match status" value="1"/>
</dbReference>
<evidence type="ECO:0000256" key="1">
    <source>
        <dbReference type="SAM" id="SignalP"/>
    </source>
</evidence>
<gene>
    <name evidence="2" type="ORF">OM076_02280</name>
</gene>
<dbReference type="RefSeq" id="WP_270037735.1">
    <property type="nucleotide sequence ID" value="NZ_JAPDOD010000001.1"/>
</dbReference>
<organism evidence="2 3">
    <name type="scientific">Solirubrobacter ginsenosidimutans</name>
    <dbReference type="NCBI Taxonomy" id="490573"/>
    <lineage>
        <taxon>Bacteria</taxon>
        <taxon>Bacillati</taxon>
        <taxon>Actinomycetota</taxon>
        <taxon>Thermoleophilia</taxon>
        <taxon>Solirubrobacterales</taxon>
        <taxon>Solirubrobacteraceae</taxon>
        <taxon>Solirubrobacter</taxon>
    </lineage>
</organism>
<dbReference type="AlphaFoldDB" id="A0A9X3MMC4"/>
<protein>
    <submittedName>
        <fullName evidence="2">FAM171 family protein</fullName>
    </submittedName>
</protein>
<keyword evidence="3" id="KW-1185">Reference proteome</keyword>
<evidence type="ECO:0000313" key="3">
    <source>
        <dbReference type="Proteomes" id="UP001149140"/>
    </source>
</evidence>
<comment type="caution">
    <text evidence="2">The sequence shown here is derived from an EMBL/GenBank/DDBJ whole genome shotgun (WGS) entry which is preliminary data.</text>
</comment>
<reference evidence="2" key="1">
    <citation type="submission" date="2022-10" db="EMBL/GenBank/DDBJ databases">
        <title>The WGS of Solirubrobacter ginsenosidimutans DSM 21036.</title>
        <authorList>
            <person name="Jiang Z."/>
        </authorList>
    </citation>
    <scope>NUCLEOTIDE SEQUENCE</scope>
    <source>
        <strain evidence="2">DSM 21036</strain>
    </source>
</reference>
<accession>A0A9X3MMC4</accession>